<keyword evidence="3" id="KW-1185">Reference proteome</keyword>
<reference evidence="2 3" key="1">
    <citation type="submission" date="2024-11" db="EMBL/GenBank/DDBJ databases">
        <authorList>
            <person name="Heng Y.C."/>
            <person name="Lim A.C.H."/>
            <person name="Lee J.K.Y."/>
            <person name="Kittelmann S."/>
        </authorList>
    </citation>
    <scope>NUCLEOTIDE SEQUENCE [LARGE SCALE GENOMIC DNA]</scope>
    <source>
        <strain evidence="2 3">WILCCON 0269</strain>
    </source>
</reference>
<sequence>MTRFKRDKNRMVLGLVSAINGTVTVTVTLSAAPTTAPAISDFAVTQSIGGATATTVTPTAINTNGNVVTLTVPTVAASTSADQSVVDSVSYQGGTAVIASAFTVSKAGALAVSSASAINATQMKVVFSSAVASGVGANGAENTANYAVGGTPPTTAVLQSDGKTVVLTFAAATTLTGVANAGTDQAVVDVEPIASATDNTALTPRYVSTLTYKDTVAPTVTSITASTKTAVATSFTVNFSEPIGSLGSVKVDGTGVVGVLAADHLSANFVTDLDATKAHSVQFVGLADIVGNIATTFGQSFNVTVDNAAPVATLAPSADVDNAFTLTFDKDVTPATVTAAALNIVDSNNSAATFGVPVITQPDLNNDKVYLVTSPNNIFATKTTQTFSVALPTTIQDSLGNSLAAVTKSVTLTKDTTKPAITGVKVVKDGAGNVTSIVLSSDSALSAASLANLSVVDSDGVLCTGTTALGVLNLSPVAPGDKVVTITPTNSVPLTGKYTFTFAAGTLTDEAVTPNNSVAYSTVVDFGTATSTGTFTITPGNVAKSSDTSAPVATLNALLQPVITNNVYTINFGTTVVGGTAAGSAINAADYTINGNALPTGTTVTLNPAKDTATITIPAGTIATTDDAAVLYISGVKDTAGDTVVPVTTTVQLNDNVAPVIKTATLNSDYTITVGTGETLAGAPVYGTDYAVYLDGVQVGGLGISAGVGSDTGKYVITGLTKAQYNAATSVTVKSLVGATVTDVAGNPLTAGTTLTIK</sequence>
<gene>
    <name evidence="2" type="ORF">ACJDU8_01855</name>
</gene>
<accession>A0ABW8SEP2</accession>
<proteinExistence type="predicted"/>
<protein>
    <submittedName>
        <fullName evidence="2">Beta strand repeat-containing protein</fullName>
    </submittedName>
</protein>
<keyword evidence="1" id="KW-0732">Signal</keyword>
<organism evidence="2 3">
    <name type="scientific">Candidatus Clostridium eludens</name>
    <dbReference type="NCBI Taxonomy" id="3381663"/>
    <lineage>
        <taxon>Bacteria</taxon>
        <taxon>Bacillati</taxon>
        <taxon>Bacillota</taxon>
        <taxon>Clostridia</taxon>
        <taxon>Eubacteriales</taxon>
        <taxon>Clostridiaceae</taxon>
        <taxon>Clostridium</taxon>
    </lineage>
</organism>
<dbReference type="RefSeq" id="WP_406790443.1">
    <property type="nucleotide sequence ID" value="NZ_JBJHZX010000002.1"/>
</dbReference>
<dbReference type="Gene3D" id="2.60.40.1220">
    <property type="match status" value="1"/>
</dbReference>
<evidence type="ECO:0000313" key="3">
    <source>
        <dbReference type="Proteomes" id="UP001623660"/>
    </source>
</evidence>
<name>A0ABW8SEP2_9CLOT</name>
<comment type="caution">
    <text evidence="2">The sequence shown here is derived from an EMBL/GenBank/DDBJ whole genome shotgun (WGS) entry which is preliminary data.</text>
</comment>
<dbReference type="EMBL" id="JBJHZX010000002">
    <property type="protein sequence ID" value="MFL0194324.1"/>
    <property type="molecule type" value="Genomic_DNA"/>
</dbReference>
<dbReference type="Proteomes" id="UP001623660">
    <property type="component" value="Unassembled WGS sequence"/>
</dbReference>
<evidence type="ECO:0000256" key="1">
    <source>
        <dbReference type="ARBA" id="ARBA00022729"/>
    </source>
</evidence>
<dbReference type="InterPro" id="IPR014755">
    <property type="entry name" value="Cu-Rt/internalin_Ig-like"/>
</dbReference>
<evidence type="ECO:0000313" key="2">
    <source>
        <dbReference type="EMBL" id="MFL0194324.1"/>
    </source>
</evidence>